<evidence type="ECO:0000256" key="2">
    <source>
        <dbReference type="SAM" id="MobiDB-lite"/>
    </source>
</evidence>
<keyword evidence="6" id="KW-1185">Reference proteome</keyword>
<reference evidence="5" key="1">
    <citation type="submission" date="2016-03" db="EMBL/GenBank/DDBJ databases">
        <title>Draft genome sequence of Rosellinia necatrix.</title>
        <authorList>
            <person name="Kanematsu S."/>
        </authorList>
    </citation>
    <scope>NUCLEOTIDE SEQUENCE [LARGE SCALE GENOMIC DNA]</scope>
    <source>
        <strain evidence="5">W97</strain>
    </source>
</reference>
<dbReference type="EMBL" id="DF977486">
    <property type="protein sequence ID" value="GAP89896.1"/>
    <property type="molecule type" value="Genomic_DNA"/>
</dbReference>
<dbReference type="PANTHER" id="PTHR10039">
    <property type="entry name" value="AMELOGENIN"/>
    <property type="match status" value="1"/>
</dbReference>
<feature type="domain" description="Nephrocystin 3-like N-terminal" evidence="4">
    <location>
        <begin position="268"/>
        <end position="437"/>
    </location>
</feature>
<keyword evidence="1" id="KW-0677">Repeat</keyword>
<feature type="region of interest" description="Disordered" evidence="2">
    <location>
        <begin position="907"/>
        <end position="928"/>
    </location>
</feature>
<dbReference type="SUPFAM" id="SSF52540">
    <property type="entry name" value="P-loop containing nucleoside triphosphate hydrolases"/>
    <property type="match status" value="1"/>
</dbReference>
<evidence type="ECO:0000259" key="3">
    <source>
        <dbReference type="Pfam" id="PF24809"/>
    </source>
</evidence>
<dbReference type="AlphaFoldDB" id="A0A1W2TNF2"/>
<organism evidence="5">
    <name type="scientific">Rosellinia necatrix</name>
    <name type="common">White root-rot fungus</name>
    <dbReference type="NCBI Taxonomy" id="77044"/>
    <lineage>
        <taxon>Eukaryota</taxon>
        <taxon>Fungi</taxon>
        <taxon>Dikarya</taxon>
        <taxon>Ascomycota</taxon>
        <taxon>Pezizomycotina</taxon>
        <taxon>Sordariomycetes</taxon>
        <taxon>Xylariomycetidae</taxon>
        <taxon>Xylariales</taxon>
        <taxon>Xylariaceae</taxon>
        <taxon>Rosellinia</taxon>
    </lineage>
</organism>
<evidence type="ECO:0000256" key="1">
    <source>
        <dbReference type="ARBA" id="ARBA00022737"/>
    </source>
</evidence>
<dbReference type="PANTHER" id="PTHR10039:SF14">
    <property type="entry name" value="NACHT DOMAIN-CONTAINING PROTEIN"/>
    <property type="match status" value="1"/>
</dbReference>
<evidence type="ECO:0000259" key="4">
    <source>
        <dbReference type="Pfam" id="PF24883"/>
    </source>
</evidence>
<sequence length="1016" mass="115812">MRFAPVLSPQAKQAIEDAFSSLEQTISPAESRNFANTTLQDVRLAAIQLEQQLAARRCLRNMRRLEPLFNGLEHYTRVVEVVYNGTPYLAWIWAPITLVLGLASEYVEAFEKIVDAYSRIAESLKRFEHLNKAFASNKDFQQTLTTFYTGMLEFHENAYKITTRNGWKKLFITSWGRFQRRFDHTLERMKRHESLIDNELNARNIIEGQKMREEIREWRKNDLERIERLEKDEAGKHYRSIASWLKVNDSEQQVIYDTLYSEGQSYPGTCTWALENKKLQVFLQGKSVNQILWLQGVAGSGKSVLTAEIIASAESKGYCTLKFLCSSSHRSNTFDQVLKSLLLQLLRKDSELVANVYRETIAGKPPPSITALEKLFHKVLMSMRISRHQDDYIWVFVDGLNECDIKAQTKVVNLISVMISNATRSKGIICKVFISSRASEMLSKQLHGKETLSLTEEKSSLSQAIKQYTSQRLQSLAVKLDQLSMTAADVDEVEHLITRKSDGMFLYARLILDYLEDNIFLRASQVISGVNDLPEKLSDFYRQILSQTLAHLNPQSVNCIKIMFGWIAFAKRPLKIVELLSAMAFSEGDYSVTSAAPEFILGTCNTLVEEKSDTTLTFIHNSVQEFLESSASNLPITEIKAIEEQGIATLACLISGVQTFSQHFDKRIRILQVGKGLHALHIYATEYWTDYLLRYMELTKMHDSSSKLINLANELSQRLDGLIGPAFDGAAINKWSLDCRLELLKPYPIIETQAKVAMRQRSIKNLEAQSEELAQALESADNEDNRTEHGLEAVLSMYQKTINFLLAQEEYPGLSTGELERFKLHFRTSVHTCRFSSCPRATLGFKSKRDLLEHETAHLCRVACPVTECQYPPFFSKKALQNHARVHHNNATKQRSIRRVGALPKPANESLFRGDSSQRRLSSSTEGHNYTPSLADWAQIEPAFVGGEKPYSMVANANPFSDIEERPMNGYDDIYAYDDNYSYDENLMRYIEISRQRPWPGAGGEGSYLNQDRPPF</sequence>
<feature type="domain" description="DUF7708" evidence="3">
    <location>
        <begin position="68"/>
        <end position="202"/>
    </location>
</feature>
<gene>
    <name evidence="5" type="ORF">SAMD00023353_4100070</name>
</gene>
<name>A0A1W2TNF2_ROSNE</name>
<protein>
    <submittedName>
        <fullName evidence="5">Putative NACHT domain-containing protein</fullName>
    </submittedName>
</protein>
<dbReference type="OrthoDB" id="7464126at2759"/>
<dbReference type="Gene3D" id="3.40.50.300">
    <property type="entry name" value="P-loop containing nucleotide triphosphate hydrolases"/>
    <property type="match status" value="1"/>
</dbReference>
<accession>A0A1W2TNF2</accession>
<evidence type="ECO:0000313" key="5">
    <source>
        <dbReference type="EMBL" id="GAP89896.1"/>
    </source>
</evidence>
<dbReference type="Pfam" id="PF24809">
    <property type="entry name" value="DUF7708"/>
    <property type="match status" value="1"/>
</dbReference>
<evidence type="ECO:0000313" key="6">
    <source>
        <dbReference type="Proteomes" id="UP000054516"/>
    </source>
</evidence>
<dbReference type="Proteomes" id="UP000054516">
    <property type="component" value="Unassembled WGS sequence"/>
</dbReference>
<dbReference type="InterPro" id="IPR027417">
    <property type="entry name" value="P-loop_NTPase"/>
</dbReference>
<dbReference type="Pfam" id="PF24883">
    <property type="entry name" value="NPHP3_N"/>
    <property type="match status" value="1"/>
</dbReference>
<dbReference type="STRING" id="77044.A0A1W2TNF2"/>
<feature type="compositionally biased region" description="Polar residues" evidence="2">
    <location>
        <begin position="919"/>
        <end position="928"/>
    </location>
</feature>
<proteinExistence type="predicted"/>
<dbReference type="InterPro" id="IPR056884">
    <property type="entry name" value="NPHP3-like_N"/>
</dbReference>
<dbReference type="InterPro" id="IPR056125">
    <property type="entry name" value="DUF7708"/>
</dbReference>